<sequence>MLNYHRLVGSTPHHQPAIASLLLHSPHQTLGYLNHQRFNSPTRRRSSLHPCLPLSLDHQLVEQELALIICWPKSPVSMLAATLDLMARRFFPGQNAAFGLSVFLFTFMFLPTLVVLLAVIVFFLFYFPRLRKPIHD</sequence>
<reference evidence="1" key="1">
    <citation type="submission" date="2018-02" db="EMBL/GenBank/DDBJ databases">
        <title>The genomes of Aspergillus section Nigri reveals drivers in fungal speciation.</title>
        <authorList>
            <consortium name="DOE Joint Genome Institute"/>
            <person name="Vesth T.C."/>
            <person name="Nybo J."/>
            <person name="Theobald S."/>
            <person name="Brandl J."/>
            <person name="Frisvad J.C."/>
            <person name="Nielsen K.F."/>
            <person name="Lyhne E.K."/>
            <person name="Kogle M.E."/>
            <person name="Kuo A."/>
            <person name="Riley R."/>
            <person name="Clum A."/>
            <person name="Nolan M."/>
            <person name="Lipzen A."/>
            <person name="Salamov A."/>
            <person name="Henrissat B."/>
            <person name="Wiebenga A."/>
            <person name="De vries R.P."/>
            <person name="Grigoriev I.V."/>
            <person name="Mortensen U.H."/>
            <person name="Andersen M.R."/>
            <person name="Baker S.E."/>
        </authorList>
    </citation>
    <scope>NUCLEOTIDE SEQUENCE</scope>
    <source>
        <strain evidence="1">CBS 621.78</strain>
    </source>
</reference>
<proteinExistence type="predicted"/>
<name>A0ACD1FX79_9EURO</name>
<dbReference type="Proteomes" id="UP000249057">
    <property type="component" value="Unassembled WGS sequence"/>
</dbReference>
<gene>
    <name evidence="1" type="ORF">BO95DRAFT_263904</name>
</gene>
<evidence type="ECO:0000313" key="1">
    <source>
        <dbReference type="EMBL" id="RAH41565.1"/>
    </source>
</evidence>
<keyword evidence="2" id="KW-1185">Reference proteome</keyword>
<organism evidence="1 2">
    <name type="scientific">Aspergillus brunneoviolaceus CBS 621.78</name>
    <dbReference type="NCBI Taxonomy" id="1450534"/>
    <lineage>
        <taxon>Eukaryota</taxon>
        <taxon>Fungi</taxon>
        <taxon>Dikarya</taxon>
        <taxon>Ascomycota</taxon>
        <taxon>Pezizomycotina</taxon>
        <taxon>Eurotiomycetes</taxon>
        <taxon>Eurotiomycetidae</taxon>
        <taxon>Eurotiales</taxon>
        <taxon>Aspergillaceae</taxon>
        <taxon>Aspergillus</taxon>
        <taxon>Aspergillus subgen. Circumdati</taxon>
    </lineage>
</organism>
<accession>A0ACD1FX79</accession>
<dbReference type="EMBL" id="KZ825386">
    <property type="protein sequence ID" value="RAH41565.1"/>
    <property type="molecule type" value="Genomic_DNA"/>
</dbReference>
<evidence type="ECO:0000313" key="2">
    <source>
        <dbReference type="Proteomes" id="UP000249057"/>
    </source>
</evidence>
<protein>
    <submittedName>
        <fullName evidence="1">Uncharacterized protein</fullName>
    </submittedName>
</protein>